<protein>
    <submittedName>
        <fullName evidence="1">Uncharacterized protein</fullName>
    </submittedName>
</protein>
<organism evidence="2">
    <name type="scientific">Spathaspora passalidarum (strain NRRL Y-27907 / 11-Y1)</name>
    <dbReference type="NCBI Taxonomy" id="619300"/>
    <lineage>
        <taxon>Eukaryota</taxon>
        <taxon>Fungi</taxon>
        <taxon>Dikarya</taxon>
        <taxon>Ascomycota</taxon>
        <taxon>Saccharomycotina</taxon>
        <taxon>Pichiomycetes</taxon>
        <taxon>Debaryomycetaceae</taxon>
        <taxon>Spathaspora</taxon>
    </lineage>
</organism>
<keyword evidence="2" id="KW-1185">Reference proteome</keyword>
<dbReference type="GeneID" id="18875085"/>
<accession>G3ALA5</accession>
<dbReference type="CDD" id="cd00303">
    <property type="entry name" value="retropepsin_like"/>
    <property type="match status" value="1"/>
</dbReference>
<evidence type="ECO:0000313" key="1">
    <source>
        <dbReference type="EMBL" id="EGW33148.1"/>
    </source>
</evidence>
<reference evidence="1 2" key="1">
    <citation type="journal article" date="2011" name="Proc. Natl. Acad. Sci. U.S.A.">
        <title>Comparative genomics of xylose-fermenting fungi for enhanced biofuel production.</title>
        <authorList>
            <person name="Wohlbach D.J."/>
            <person name="Kuo A."/>
            <person name="Sato T.K."/>
            <person name="Potts K.M."/>
            <person name="Salamov A.A."/>
            <person name="LaButti K.M."/>
            <person name="Sun H."/>
            <person name="Clum A."/>
            <person name="Pangilinan J.L."/>
            <person name="Lindquist E.A."/>
            <person name="Lucas S."/>
            <person name="Lapidus A."/>
            <person name="Jin M."/>
            <person name="Gunawan C."/>
            <person name="Balan V."/>
            <person name="Dale B.E."/>
            <person name="Jeffries T.W."/>
            <person name="Zinkel R."/>
            <person name="Barry K.W."/>
            <person name="Grigoriev I.V."/>
            <person name="Gasch A.P."/>
        </authorList>
    </citation>
    <scope>NUCLEOTIDE SEQUENCE [LARGE SCALE GENOMIC DNA]</scope>
    <source>
        <strain evidence="2">NRRL Y-27907 / 11-Y1</strain>
    </source>
</reference>
<sequence length="128" mass="14627">MFTRLSKNKDTVLREANLEEMYNECANSYRPNQKKKQPALLDSACEANFIHTDLVPDLKVEKCKLVAIYAANNIFMATVINFVQTKWFDTDTDVKFYVADISDCSIVLGAGFWYSPITVGDKWETKPD</sequence>
<dbReference type="RefSeq" id="XP_007374663.1">
    <property type="nucleotide sequence ID" value="XM_007374601.1"/>
</dbReference>
<dbReference type="HOGENOM" id="CLU_1960942_0_0_1"/>
<dbReference type="InParanoid" id="G3ALA5"/>
<evidence type="ECO:0000313" key="2">
    <source>
        <dbReference type="Proteomes" id="UP000000709"/>
    </source>
</evidence>
<dbReference type="AlphaFoldDB" id="G3ALA5"/>
<dbReference type="Proteomes" id="UP000000709">
    <property type="component" value="Unassembled WGS sequence"/>
</dbReference>
<gene>
    <name evidence="1" type="ORF">SPAPADRAFT_66146</name>
</gene>
<dbReference type="KEGG" id="spaa:SPAPADRAFT_66146"/>
<name>G3ALA5_SPAPN</name>
<proteinExistence type="predicted"/>
<dbReference type="EMBL" id="GL996501">
    <property type="protein sequence ID" value="EGW33148.1"/>
    <property type="molecule type" value="Genomic_DNA"/>
</dbReference>